<keyword evidence="7" id="KW-0547">Nucleotide-binding</keyword>
<feature type="transmembrane region" description="Helical" evidence="13">
    <location>
        <begin position="44"/>
        <end position="61"/>
    </location>
</feature>
<dbReference type="PANTHER" id="PTHR45569:SF1">
    <property type="entry name" value="SENSOR PROTEIN KDPD"/>
    <property type="match status" value="1"/>
</dbReference>
<organism evidence="15 16">
    <name type="scientific">Candidatus Promineifilum breve</name>
    <dbReference type="NCBI Taxonomy" id="1806508"/>
    <lineage>
        <taxon>Bacteria</taxon>
        <taxon>Bacillati</taxon>
        <taxon>Chloroflexota</taxon>
        <taxon>Ardenticatenia</taxon>
        <taxon>Candidatus Promineifilales</taxon>
        <taxon>Candidatus Promineifilaceae</taxon>
        <taxon>Candidatus Promineifilum</taxon>
    </lineage>
</organism>
<evidence type="ECO:0000256" key="11">
    <source>
        <dbReference type="ARBA" id="ARBA00023012"/>
    </source>
</evidence>
<comment type="catalytic activity">
    <reaction evidence="1">
        <text>ATP + protein L-histidine = ADP + protein N-phospho-L-histidine.</text>
        <dbReference type="EC" id="2.7.13.3"/>
    </reaction>
</comment>
<dbReference type="InterPro" id="IPR036890">
    <property type="entry name" value="HATPase_C_sf"/>
</dbReference>
<dbReference type="GO" id="GO:0000155">
    <property type="term" value="F:phosphorelay sensor kinase activity"/>
    <property type="evidence" value="ECO:0007669"/>
    <property type="project" value="InterPro"/>
</dbReference>
<dbReference type="SUPFAM" id="SSF47384">
    <property type="entry name" value="Homodimeric domain of signal transducing histidine kinase"/>
    <property type="match status" value="1"/>
</dbReference>
<dbReference type="RefSeq" id="WP_095044946.1">
    <property type="nucleotide sequence ID" value="NZ_LN890656.1"/>
</dbReference>
<evidence type="ECO:0000256" key="4">
    <source>
        <dbReference type="ARBA" id="ARBA00022553"/>
    </source>
</evidence>
<evidence type="ECO:0000256" key="3">
    <source>
        <dbReference type="ARBA" id="ARBA00012438"/>
    </source>
</evidence>
<keyword evidence="12 13" id="KW-0472">Membrane</keyword>
<keyword evidence="5 15" id="KW-0808">Transferase</keyword>
<dbReference type="Pfam" id="PF13493">
    <property type="entry name" value="DUF4118"/>
    <property type="match status" value="1"/>
</dbReference>
<evidence type="ECO:0000313" key="15">
    <source>
        <dbReference type="EMBL" id="CUS05546.1"/>
    </source>
</evidence>
<evidence type="ECO:0000256" key="6">
    <source>
        <dbReference type="ARBA" id="ARBA00022692"/>
    </source>
</evidence>
<protein>
    <recommendedName>
        <fullName evidence="3">histidine kinase</fullName>
        <ecNumber evidence="3">2.7.13.3</ecNumber>
    </recommendedName>
</protein>
<dbReference type="Proteomes" id="UP000215027">
    <property type="component" value="Chromosome II"/>
</dbReference>
<evidence type="ECO:0000256" key="1">
    <source>
        <dbReference type="ARBA" id="ARBA00000085"/>
    </source>
</evidence>
<dbReference type="InterPro" id="IPR052023">
    <property type="entry name" value="Histidine_kinase_KdpD"/>
</dbReference>
<dbReference type="SUPFAM" id="SSF55874">
    <property type="entry name" value="ATPase domain of HSP90 chaperone/DNA topoisomerase II/histidine kinase"/>
    <property type="match status" value="1"/>
</dbReference>
<evidence type="ECO:0000256" key="10">
    <source>
        <dbReference type="ARBA" id="ARBA00022989"/>
    </source>
</evidence>
<dbReference type="PRINTS" id="PR00344">
    <property type="entry name" value="BCTRLSENSOR"/>
</dbReference>
<dbReference type="InterPro" id="IPR025201">
    <property type="entry name" value="KdpD_TM"/>
</dbReference>
<keyword evidence="11" id="KW-0902">Two-component regulatory system</keyword>
<keyword evidence="9" id="KW-0067">ATP-binding</keyword>
<dbReference type="Gene3D" id="3.30.565.10">
    <property type="entry name" value="Histidine kinase-like ATPase, C-terminal domain"/>
    <property type="match status" value="1"/>
</dbReference>
<evidence type="ECO:0000256" key="12">
    <source>
        <dbReference type="ARBA" id="ARBA00023136"/>
    </source>
</evidence>
<feature type="transmembrane region" description="Helical" evidence="13">
    <location>
        <begin position="99"/>
        <end position="116"/>
    </location>
</feature>
<evidence type="ECO:0000256" key="13">
    <source>
        <dbReference type="SAM" id="Phobius"/>
    </source>
</evidence>
<dbReference type="CDD" id="cd00082">
    <property type="entry name" value="HisKA"/>
    <property type="match status" value="1"/>
</dbReference>
<name>A0A160T5K7_9CHLR</name>
<dbReference type="GO" id="GO:0005524">
    <property type="term" value="F:ATP binding"/>
    <property type="evidence" value="ECO:0007669"/>
    <property type="project" value="UniProtKB-KW"/>
</dbReference>
<dbReference type="SMART" id="SM00387">
    <property type="entry name" value="HATPase_c"/>
    <property type="match status" value="1"/>
</dbReference>
<dbReference type="PROSITE" id="PS50109">
    <property type="entry name" value="HIS_KIN"/>
    <property type="match status" value="1"/>
</dbReference>
<keyword evidence="4" id="KW-0597">Phosphoprotein</keyword>
<evidence type="ECO:0000259" key="14">
    <source>
        <dbReference type="PROSITE" id="PS50109"/>
    </source>
</evidence>
<gene>
    <name evidence="15" type="ORF">CFX0092_B0012</name>
</gene>
<comment type="subcellular location">
    <subcellularLocation>
        <location evidence="2">Membrane</location>
        <topology evidence="2">Multi-pass membrane protein</topology>
    </subcellularLocation>
</comment>
<dbReference type="EMBL" id="LN890656">
    <property type="protein sequence ID" value="CUS05546.1"/>
    <property type="molecule type" value="Genomic_DNA"/>
</dbReference>
<feature type="domain" description="Histidine kinase" evidence="14">
    <location>
        <begin position="261"/>
        <end position="477"/>
    </location>
</feature>
<dbReference type="InterPro" id="IPR038318">
    <property type="entry name" value="KdpD_sf"/>
</dbReference>
<evidence type="ECO:0000256" key="7">
    <source>
        <dbReference type="ARBA" id="ARBA00022741"/>
    </source>
</evidence>
<dbReference type="InterPro" id="IPR036097">
    <property type="entry name" value="HisK_dim/P_sf"/>
</dbReference>
<dbReference type="InterPro" id="IPR004358">
    <property type="entry name" value="Sig_transdc_His_kin-like_C"/>
</dbReference>
<dbReference type="AlphaFoldDB" id="A0A160T5K7"/>
<dbReference type="InterPro" id="IPR003594">
    <property type="entry name" value="HATPase_dom"/>
</dbReference>
<dbReference type="Gene3D" id="1.20.120.620">
    <property type="entry name" value="Backbone structure of the membrane domain of e. Coli histidine kinase receptor kdpd"/>
    <property type="match status" value="1"/>
</dbReference>
<dbReference type="Pfam" id="PF02518">
    <property type="entry name" value="HATPase_c"/>
    <property type="match status" value="1"/>
</dbReference>
<keyword evidence="6 13" id="KW-0812">Transmembrane</keyword>
<accession>A0A160T5K7</accession>
<dbReference type="EC" id="2.7.13.3" evidence="3"/>
<keyword evidence="16" id="KW-1185">Reference proteome</keyword>
<dbReference type="PANTHER" id="PTHR45569">
    <property type="entry name" value="SENSOR PROTEIN KDPD"/>
    <property type="match status" value="1"/>
</dbReference>
<keyword evidence="10 13" id="KW-1133">Transmembrane helix</keyword>
<evidence type="ECO:0000313" key="16">
    <source>
        <dbReference type="Proteomes" id="UP000215027"/>
    </source>
</evidence>
<dbReference type="SMART" id="SM00388">
    <property type="entry name" value="HisKA"/>
    <property type="match status" value="1"/>
</dbReference>
<keyword evidence="8 15" id="KW-0418">Kinase</keyword>
<proteinExistence type="predicted"/>
<evidence type="ECO:0000256" key="9">
    <source>
        <dbReference type="ARBA" id="ARBA00022840"/>
    </source>
</evidence>
<feature type="transmembrane region" description="Helical" evidence="13">
    <location>
        <begin position="20"/>
        <end position="37"/>
    </location>
</feature>
<evidence type="ECO:0000256" key="2">
    <source>
        <dbReference type="ARBA" id="ARBA00004141"/>
    </source>
</evidence>
<dbReference type="Pfam" id="PF00512">
    <property type="entry name" value="HisKA"/>
    <property type="match status" value="1"/>
</dbReference>
<dbReference type="GO" id="GO:0005886">
    <property type="term" value="C:plasma membrane"/>
    <property type="evidence" value="ECO:0007669"/>
    <property type="project" value="TreeGrafter"/>
</dbReference>
<dbReference type="KEGG" id="pbf:CFX0092_B0012"/>
<feature type="transmembrane region" description="Helical" evidence="13">
    <location>
        <begin position="67"/>
        <end position="87"/>
    </location>
</feature>
<dbReference type="InterPro" id="IPR003661">
    <property type="entry name" value="HisK_dim/P_dom"/>
</dbReference>
<evidence type="ECO:0000256" key="5">
    <source>
        <dbReference type="ARBA" id="ARBA00022679"/>
    </source>
</evidence>
<reference evidence="15" key="1">
    <citation type="submission" date="2016-01" db="EMBL/GenBank/DDBJ databases">
        <authorList>
            <person name="Mcilroy J.S."/>
            <person name="Karst M S."/>
            <person name="Albertsen M."/>
        </authorList>
    </citation>
    <scope>NUCLEOTIDE SEQUENCE</scope>
    <source>
        <strain evidence="15">Cfx-K</strain>
    </source>
</reference>
<dbReference type="InterPro" id="IPR005467">
    <property type="entry name" value="His_kinase_dom"/>
</dbReference>
<sequence length="499" mass="53857">MTTTARPTRTQTISRALPPYLLAAALVLATSLALWALRDRLTTANASLLYLLVTLIIAVRLGTGPSVLAAVLSFFSFNFFLVAPYYTLAVNDPRELLDLIIYLAAALMAGRLAAYARDQAAAAGLNAEQQEILYGLTSALNPLTEPEAIRAELRRVVIERLGADWVDFLPGERPTHTRRPAAARHEEGGSAVFVLLEAGDTVYGTLRAAFPAPLGPGRRRLLAACAGQAALALQRVDLTNQAARGRTLAEADRLKTAILHAVSHDLRTPITIIKTSAANLDELGDRLPPDEQRELARAIEAQADELDRLVGNLLDLSRLQAGAVVLHEELNSLEEIAGEVAARAYAAHRAERIALEFPDDLPLVRCDYGLLLQALGNVVENSLRHEPAERRVIIRGRALADAARLEVVNHGPSVAPEERDRLMEPFYQSRDGRSQKGGVGLGLAIARGILEAHHGDIRIEDTPGGGATFVLTLPLDKQYGPRDTSAARPELVSRIAPTG</sequence>
<dbReference type="Gene3D" id="1.10.287.130">
    <property type="match status" value="1"/>
</dbReference>
<evidence type="ECO:0000256" key="8">
    <source>
        <dbReference type="ARBA" id="ARBA00022777"/>
    </source>
</evidence>
<dbReference type="OrthoDB" id="9806130at2"/>